<protein>
    <recommendedName>
        <fullName evidence="10">CRISPR-associated endonuclease Cas1</fullName>
        <ecNumber evidence="10">3.1.-.-</ecNumber>
    </recommendedName>
</protein>
<keyword evidence="12" id="KW-1185">Reference proteome</keyword>
<keyword evidence="1 10" id="KW-0540">Nuclease</keyword>
<feature type="binding site" evidence="10">
    <location>
        <position position="246"/>
    </location>
    <ligand>
        <name>Mn(2+)</name>
        <dbReference type="ChEBI" id="CHEBI:29035"/>
    </ligand>
</feature>
<comment type="caution">
    <text evidence="11">The sequence shown here is derived from an EMBL/GenBank/DDBJ whole genome shotgun (WGS) entry which is preliminary data.</text>
</comment>
<dbReference type="Proteomes" id="UP001602119">
    <property type="component" value="Unassembled WGS sequence"/>
</dbReference>
<dbReference type="InterPro" id="IPR019856">
    <property type="entry name" value="CRISPR-assoc_Cas1_DVULG"/>
</dbReference>
<evidence type="ECO:0000313" key="12">
    <source>
        <dbReference type="Proteomes" id="UP001602119"/>
    </source>
</evidence>
<keyword evidence="4 10" id="KW-0378">Hydrolase</keyword>
<comment type="subunit">
    <text evidence="9 10">Homodimer, forms a heterotetramer with a Cas2 homodimer.</text>
</comment>
<feature type="binding site" evidence="10">
    <location>
        <position position="166"/>
    </location>
    <ligand>
        <name>Mn(2+)</name>
        <dbReference type="ChEBI" id="CHEBI:29035"/>
    </ligand>
</feature>
<reference evidence="11 12" key="1">
    <citation type="submission" date="2024-10" db="EMBL/GenBank/DDBJ databases">
        <title>The Natural Products Discovery Center: Release of the First 8490 Sequenced Strains for Exploring Actinobacteria Biosynthetic Diversity.</title>
        <authorList>
            <person name="Kalkreuter E."/>
            <person name="Kautsar S.A."/>
            <person name="Yang D."/>
            <person name="Bader C.D."/>
            <person name="Teijaro C.N."/>
            <person name="Fluegel L."/>
            <person name="Davis C.M."/>
            <person name="Simpson J.R."/>
            <person name="Lauterbach L."/>
            <person name="Steele A.D."/>
            <person name="Gui C."/>
            <person name="Meng S."/>
            <person name="Li G."/>
            <person name="Viehrig K."/>
            <person name="Ye F."/>
            <person name="Su P."/>
            <person name="Kiefer A.F."/>
            <person name="Nichols A."/>
            <person name="Cepeda A.J."/>
            <person name="Yan W."/>
            <person name="Fan B."/>
            <person name="Jiang Y."/>
            <person name="Adhikari A."/>
            <person name="Zheng C.-J."/>
            <person name="Schuster L."/>
            <person name="Cowan T.M."/>
            <person name="Smanski M.J."/>
            <person name="Chevrette M.G."/>
            <person name="De Carvalho L.P.S."/>
            <person name="Shen B."/>
        </authorList>
    </citation>
    <scope>NUCLEOTIDE SEQUENCE [LARGE SCALE GENOMIC DNA]</scope>
    <source>
        <strain evidence="11 12">NPDC001281</strain>
    </source>
</reference>
<organism evidence="11 12">
    <name type="scientific">Microtetraspora fusca</name>
    <dbReference type="NCBI Taxonomy" id="1997"/>
    <lineage>
        <taxon>Bacteria</taxon>
        <taxon>Bacillati</taxon>
        <taxon>Actinomycetota</taxon>
        <taxon>Actinomycetes</taxon>
        <taxon>Streptosporangiales</taxon>
        <taxon>Streptosporangiaceae</taxon>
        <taxon>Microtetraspora</taxon>
    </lineage>
</organism>
<comment type="similarity">
    <text evidence="10">Belongs to the CRISPR-associated endonuclease Cas1 family.</text>
</comment>
<dbReference type="GO" id="GO:0004519">
    <property type="term" value="F:endonuclease activity"/>
    <property type="evidence" value="ECO:0007669"/>
    <property type="project" value="UniProtKB-KW"/>
</dbReference>
<keyword evidence="5 10" id="KW-0460">Magnesium</keyword>
<dbReference type="NCBIfam" id="TIGR00287">
    <property type="entry name" value="cas1"/>
    <property type="match status" value="1"/>
</dbReference>
<keyword evidence="2 10" id="KW-0479">Metal-binding</keyword>
<evidence type="ECO:0000256" key="6">
    <source>
        <dbReference type="ARBA" id="ARBA00023118"/>
    </source>
</evidence>
<dbReference type="Gene3D" id="1.20.120.920">
    <property type="entry name" value="CRISPR-associated endonuclease Cas1, C-terminal domain"/>
    <property type="match status" value="1"/>
</dbReference>
<dbReference type="PANTHER" id="PTHR34353:SF2">
    <property type="entry name" value="CRISPR-ASSOCIATED ENDONUCLEASE CAS1 1"/>
    <property type="match status" value="1"/>
</dbReference>
<dbReference type="HAMAP" id="MF_01470">
    <property type="entry name" value="Cas1"/>
    <property type="match status" value="1"/>
</dbReference>
<evidence type="ECO:0000313" key="11">
    <source>
        <dbReference type="EMBL" id="MFF4772555.1"/>
    </source>
</evidence>
<dbReference type="PANTHER" id="PTHR34353">
    <property type="entry name" value="CRISPR-ASSOCIATED ENDONUCLEASE CAS1 1"/>
    <property type="match status" value="1"/>
</dbReference>
<comment type="cofactor">
    <cofactor evidence="10">
        <name>Mg(2+)</name>
        <dbReference type="ChEBI" id="CHEBI:18420"/>
    </cofactor>
    <cofactor evidence="10">
        <name>Mn(2+)</name>
        <dbReference type="ChEBI" id="CHEBI:29035"/>
    </cofactor>
</comment>
<dbReference type="InterPro" id="IPR050646">
    <property type="entry name" value="Cas1"/>
</dbReference>
<dbReference type="EC" id="3.1.-.-" evidence="10"/>
<evidence type="ECO:0000256" key="2">
    <source>
        <dbReference type="ARBA" id="ARBA00022723"/>
    </source>
</evidence>
<evidence type="ECO:0000256" key="8">
    <source>
        <dbReference type="ARBA" id="ARBA00023211"/>
    </source>
</evidence>
<keyword evidence="7 10" id="KW-0238">DNA-binding</keyword>
<keyword evidence="3 10" id="KW-0255">Endonuclease</keyword>
<accession>A0ABW6UZX6</accession>
<evidence type="ECO:0000256" key="10">
    <source>
        <dbReference type="HAMAP-Rule" id="MF_01470"/>
    </source>
</evidence>
<dbReference type="NCBIfam" id="TIGR03640">
    <property type="entry name" value="cas1_DVULG"/>
    <property type="match status" value="1"/>
</dbReference>
<dbReference type="Pfam" id="PF01867">
    <property type="entry name" value="Cas_Cas1"/>
    <property type="match status" value="1"/>
</dbReference>
<keyword evidence="6 10" id="KW-0051">Antiviral defense</keyword>
<evidence type="ECO:0000256" key="1">
    <source>
        <dbReference type="ARBA" id="ARBA00022722"/>
    </source>
</evidence>
<feature type="binding site" evidence="10">
    <location>
        <position position="231"/>
    </location>
    <ligand>
        <name>Mn(2+)</name>
        <dbReference type="ChEBI" id="CHEBI:29035"/>
    </ligand>
</feature>
<name>A0ABW6UZX6_MICFU</name>
<proteinExistence type="inferred from homology"/>
<comment type="function">
    <text evidence="10">CRISPR (clustered regularly interspaced short palindromic repeat), is an adaptive immune system that provides protection against mobile genetic elements (viruses, transposable elements and conjugative plasmids). CRISPR clusters contain spacers, sequences complementary to antecedent mobile elements, and target invading nucleic acids. CRISPR clusters are transcribed and processed into CRISPR RNA (crRNA). Acts as a dsDNA endonuclease. Involved in the integration of spacer DNA into the CRISPR cassette.</text>
</comment>
<evidence type="ECO:0000256" key="9">
    <source>
        <dbReference type="ARBA" id="ARBA00038592"/>
    </source>
</evidence>
<dbReference type="InterPro" id="IPR042206">
    <property type="entry name" value="CRISPR-assoc_Cas1_C"/>
</dbReference>
<dbReference type="InterPro" id="IPR002729">
    <property type="entry name" value="CRISPR-assoc_Cas1"/>
</dbReference>
<evidence type="ECO:0000256" key="7">
    <source>
        <dbReference type="ARBA" id="ARBA00023125"/>
    </source>
</evidence>
<evidence type="ECO:0000256" key="4">
    <source>
        <dbReference type="ARBA" id="ARBA00022801"/>
    </source>
</evidence>
<dbReference type="InterPro" id="IPR042211">
    <property type="entry name" value="CRISPR-assoc_Cas1_N"/>
</dbReference>
<dbReference type="EMBL" id="JBIAXI010000003">
    <property type="protein sequence ID" value="MFF4772555.1"/>
    <property type="molecule type" value="Genomic_DNA"/>
</dbReference>
<evidence type="ECO:0000256" key="5">
    <source>
        <dbReference type="ARBA" id="ARBA00022842"/>
    </source>
</evidence>
<dbReference type="RefSeq" id="WP_387340966.1">
    <property type="nucleotide sequence ID" value="NZ_JBIAXI010000003.1"/>
</dbReference>
<keyword evidence="8 10" id="KW-0464">Manganese</keyword>
<sequence length="340" mass="37590">MTELLNTLYVQTPGTSLHLENDTLRVVHPDQPGRKILPLARIDHVVIFAGVTVTSDLLLRCADDRRTVSWLTGFGRFRARLSGPTAGNPLLRRAQHRAHDDPSRRLAIAQHMVAGKIHNGRQVLLRAARDAQGRKQGTLRAAAERNAGALEAAGRATDISALMGVEGTAARDYFAAVPSMCSSAVTPFERTRRPPADPVNCLLSFAYGLLRVAVHGALEQVGLDPYIGFLHGVRPGKPALALDLMEEFRPLLADRFVMTLLNRKEVGDDGFEHLPGETVRLTESARRTVLNAWQNYRQRAWPHAHLGREVPAALLPLLQARLLARHLRGDLDEYLPWTVN</sequence>
<gene>
    <name evidence="11" type="primary">cas1c</name>
    <name evidence="10" type="synonym">cas1</name>
    <name evidence="11" type="ORF">ACFY05_06820</name>
</gene>
<evidence type="ECO:0000256" key="3">
    <source>
        <dbReference type="ARBA" id="ARBA00022759"/>
    </source>
</evidence>
<dbReference type="Gene3D" id="3.100.10.20">
    <property type="entry name" value="CRISPR-associated endonuclease Cas1, N-terminal domain"/>
    <property type="match status" value="1"/>
</dbReference>